<feature type="compositionally biased region" description="Basic and acidic residues" evidence="9">
    <location>
        <begin position="527"/>
        <end position="538"/>
    </location>
</feature>
<dbReference type="Pfam" id="PF21797">
    <property type="entry name" value="CycT2-like_C"/>
    <property type="match status" value="1"/>
</dbReference>
<evidence type="ECO:0000256" key="4">
    <source>
        <dbReference type="ARBA" id="ARBA00023015"/>
    </source>
</evidence>
<evidence type="ECO:0000256" key="5">
    <source>
        <dbReference type="ARBA" id="ARBA00023127"/>
    </source>
</evidence>
<dbReference type="GO" id="GO:0016538">
    <property type="term" value="F:cyclin-dependent protein serine/threonine kinase regulator activity"/>
    <property type="evidence" value="ECO:0007669"/>
    <property type="project" value="InterPro"/>
</dbReference>
<evidence type="ECO:0000256" key="2">
    <source>
        <dbReference type="ARBA" id="ARBA00008638"/>
    </source>
</evidence>
<evidence type="ECO:0000256" key="7">
    <source>
        <dbReference type="ARBA" id="ARBA00023242"/>
    </source>
</evidence>
<evidence type="ECO:0000256" key="6">
    <source>
        <dbReference type="ARBA" id="ARBA00023163"/>
    </source>
</evidence>
<reference evidence="13" key="1">
    <citation type="journal article" date="2020" name="PLoS Negl. Trop. Dis.">
        <title>High-quality nuclear genome for Sarcoptes scabiei-A critical resource for a neglected parasite.</title>
        <authorList>
            <person name="Korhonen P.K."/>
            <person name="Gasser R.B."/>
            <person name="Ma G."/>
            <person name="Wang T."/>
            <person name="Stroehlein A.J."/>
            <person name="Young N.D."/>
            <person name="Ang C.S."/>
            <person name="Fernando D.D."/>
            <person name="Lu H.C."/>
            <person name="Taylor S."/>
            <person name="Reynolds S.L."/>
            <person name="Mofiz E."/>
            <person name="Najaraj S.H."/>
            <person name="Gowda H."/>
            <person name="Madugundu A."/>
            <person name="Renuse S."/>
            <person name="Holt D."/>
            <person name="Pandey A."/>
            <person name="Papenfuss A.T."/>
            <person name="Fischer K."/>
        </authorList>
    </citation>
    <scope>NUCLEOTIDE SEQUENCE [LARGE SCALE GENOMIC DNA]</scope>
</reference>
<protein>
    <submittedName>
        <fullName evidence="11">Cyclin-T2</fullName>
    </submittedName>
</protein>
<dbReference type="SMART" id="SM00385">
    <property type="entry name" value="CYCLIN"/>
    <property type="match status" value="1"/>
</dbReference>
<proteinExistence type="inferred from homology"/>
<feature type="region of interest" description="Disordered" evidence="9">
    <location>
        <begin position="527"/>
        <end position="550"/>
    </location>
</feature>
<comment type="subcellular location">
    <subcellularLocation>
        <location evidence="1">Nucleus</location>
    </subcellularLocation>
</comment>
<dbReference type="InterPro" id="IPR006671">
    <property type="entry name" value="Cyclin_N"/>
</dbReference>
<dbReference type="OrthoDB" id="25002at2759"/>
<evidence type="ECO:0000313" key="11">
    <source>
        <dbReference type="EMBL" id="KAF7491480.1"/>
    </source>
</evidence>
<dbReference type="PANTHER" id="PTHR10026">
    <property type="entry name" value="CYCLIN"/>
    <property type="match status" value="1"/>
</dbReference>
<dbReference type="EMBL" id="WVUK01000059">
    <property type="protein sequence ID" value="KAF7491480.1"/>
    <property type="molecule type" value="Genomic_DNA"/>
</dbReference>
<dbReference type="InterPro" id="IPR036915">
    <property type="entry name" value="Cyclin-like_sf"/>
</dbReference>
<evidence type="ECO:0000256" key="9">
    <source>
        <dbReference type="SAM" id="MobiDB-lite"/>
    </source>
</evidence>
<keyword evidence="5 8" id="KW-0195">Cyclin</keyword>
<reference evidence="11" key="2">
    <citation type="submission" date="2020-01" db="EMBL/GenBank/DDBJ databases">
        <authorList>
            <person name="Korhonen P.K.K."/>
            <person name="Guangxu M.G."/>
            <person name="Wang T.W."/>
            <person name="Stroehlein A.J.S."/>
            <person name="Young N.D."/>
            <person name="Ang C.-S.A."/>
            <person name="Fernando D.W.F."/>
            <person name="Lu H.L."/>
            <person name="Taylor S.T."/>
            <person name="Ehtesham M.E.M."/>
            <person name="Najaraj S.H.N."/>
            <person name="Harsha G.H.G."/>
            <person name="Madugundu A.M."/>
            <person name="Renuse S.R."/>
            <person name="Holt D.H."/>
            <person name="Pandey A.P."/>
            <person name="Papenfuss A.P."/>
            <person name="Gasser R.B.G."/>
            <person name="Fischer K.F."/>
        </authorList>
    </citation>
    <scope>NUCLEOTIDE SEQUENCE</scope>
    <source>
        <strain evidence="11">SSS_KF_BRIS2020</strain>
    </source>
</reference>
<dbReference type="SUPFAM" id="SSF47954">
    <property type="entry name" value="Cyclin-like"/>
    <property type="match status" value="2"/>
</dbReference>
<feature type="compositionally biased region" description="Low complexity" evidence="9">
    <location>
        <begin position="341"/>
        <end position="352"/>
    </location>
</feature>
<dbReference type="GO" id="GO:0006357">
    <property type="term" value="P:regulation of transcription by RNA polymerase II"/>
    <property type="evidence" value="ECO:0007669"/>
    <property type="project" value="InterPro"/>
</dbReference>
<dbReference type="Proteomes" id="UP000070412">
    <property type="component" value="Unassembled WGS sequence"/>
</dbReference>
<feature type="compositionally biased region" description="Basic and acidic residues" evidence="9">
    <location>
        <begin position="322"/>
        <end position="334"/>
    </location>
</feature>
<reference evidence="12" key="3">
    <citation type="submission" date="2022-06" db="UniProtKB">
        <authorList>
            <consortium name="EnsemblMetazoa"/>
        </authorList>
    </citation>
    <scope>IDENTIFICATION</scope>
</reference>
<comment type="similarity">
    <text evidence="2">Belongs to the cyclin family. Cyclin C subfamily.</text>
</comment>
<keyword evidence="7" id="KW-0539">Nucleus</keyword>
<dbReference type="Gene3D" id="1.10.472.10">
    <property type="entry name" value="Cyclin-like"/>
    <property type="match status" value="2"/>
</dbReference>
<dbReference type="GO" id="GO:0005634">
    <property type="term" value="C:nucleus"/>
    <property type="evidence" value="ECO:0007669"/>
    <property type="project" value="UniProtKB-SubCell"/>
</dbReference>
<gene>
    <name evidence="11" type="ORF">SSS_2828</name>
</gene>
<dbReference type="InterPro" id="IPR013763">
    <property type="entry name" value="Cyclin-like_dom"/>
</dbReference>
<accession>A0A834R831</accession>
<dbReference type="CDD" id="cd20538">
    <property type="entry name" value="CYCLIN_CCNT_rpt1"/>
    <property type="match status" value="1"/>
</dbReference>
<dbReference type="AlphaFoldDB" id="A0A834R831"/>
<feature type="region of interest" description="Disordered" evidence="9">
    <location>
        <begin position="716"/>
        <end position="857"/>
    </location>
</feature>
<dbReference type="InterPro" id="IPR043198">
    <property type="entry name" value="Cyclin/Ssn8"/>
</dbReference>
<dbReference type="FunFam" id="1.10.472.10:FF:000004">
    <property type="entry name" value="Cyclin T2"/>
    <property type="match status" value="1"/>
</dbReference>
<organism evidence="11">
    <name type="scientific">Sarcoptes scabiei</name>
    <name type="common">Itch mite</name>
    <name type="synonym">Acarus scabiei</name>
    <dbReference type="NCBI Taxonomy" id="52283"/>
    <lineage>
        <taxon>Eukaryota</taxon>
        <taxon>Metazoa</taxon>
        <taxon>Ecdysozoa</taxon>
        <taxon>Arthropoda</taxon>
        <taxon>Chelicerata</taxon>
        <taxon>Arachnida</taxon>
        <taxon>Acari</taxon>
        <taxon>Acariformes</taxon>
        <taxon>Sarcoptiformes</taxon>
        <taxon>Astigmata</taxon>
        <taxon>Psoroptidia</taxon>
        <taxon>Sarcoptoidea</taxon>
        <taxon>Sarcoptidae</taxon>
        <taxon>Sarcoptinae</taxon>
        <taxon>Sarcoptes</taxon>
    </lineage>
</organism>
<feature type="region of interest" description="Disordered" evidence="9">
    <location>
        <begin position="321"/>
        <end position="392"/>
    </location>
</feature>
<evidence type="ECO:0000313" key="13">
    <source>
        <dbReference type="Proteomes" id="UP000070412"/>
    </source>
</evidence>
<keyword evidence="3" id="KW-0597">Phosphoprotein</keyword>
<keyword evidence="13" id="KW-1185">Reference proteome</keyword>
<evidence type="ECO:0000259" key="10">
    <source>
        <dbReference type="SMART" id="SM00385"/>
    </source>
</evidence>
<sequence length="857" mass="97156">MAKRERWYFTEEELMNSPSRKCGIDPEKELSYRQQAANLIQDMGQKLKVNQLVINTAIVYMHRFYTFHSFSRFHRNTIASCALFLAAKVEEQHRKLEHVIKVSQLCLFRGNIDTKSEHFQSLASELVYHENLMLRTLGFDLNVQHPHTAVVNCFEARDTLTYKDLAQASYIMATNSLHLTTLCLRYKPTVVACICIHFVCKWACFEISKSSEGKDWWTYIDPNVTPQVLDRSTAELINIFKKCPSRLKKILNSQIIKNPNFKQIPDSKRYEMFGTDNHYFTQQPQQQQHHRAQGHQNQQNNMKTLVKEIVARPQINTVSSLAKRDFEEDQERKSSISMNKSLGQSSRSSSTSNIHHQIESLLSSSAPPLLPISSSSSTLTKDQLSSSSRSAMSVPFVSMKNLPSIQHDHSKSRSRDSINLNNNNFNPSMIDRIKSDSSVISSSNKRSICNNNINLNSQFNNNINESNQSSDVPMFSDSSEYSDHSNARIDSKFPDLKMEFSENEDSNPSDYNLDLNTSFIMNETVDEERLPSDSDISHRSQPFNYDNRGPMHPNITEDCRLGSQTQSPRLQSFDEFLQMKSNANDSMSIESQSSLSTIFNNQANPSTMFPIKSSTATSAKAQPLLPSSNFDQSTSKKLLPYENNEKSLNFTMPPINSSLSVVEKGIRTEQKLSSNLNPSNLSQKASDIAISHPANIESSVPSSLLSEEDRLALTITVPVSHKKHKEKHKHKEKKHKEKHKHKHKSKSKEHHSSKHSFKLPEDSSIPVPPPIKLKISRNMNNPTATETSGTSAVNYGQTLEQSLHNNLDHHQSPPPAQESIKLKINLKKHNVSKLDPHLNSSSDTIGSGSSKKRKYQK</sequence>
<feature type="compositionally biased region" description="Polar residues" evidence="9">
    <location>
        <begin position="777"/>
        <end position="805"/>
    </location>
</feature>
<evidence type="ECO:0000256" key="8">
    <source>
        <dbReference type="RuleBase" id="RU000383"/>
    </source>
</evidence>
<keyword evidence="4" id="KW-0805">Transcription regulation</keyword>
<dbReference type="EnsemblMetazoa" id="SSS_2828s_mrna">
    <property type="protein sequence ID" value="KAF7491480.1"/>
    <property type="gene ID" value="SSS_2828"/>
</dbReference>
<evidence type="ECO:0000256" key="3">
    <source>
        <dbReference type="ARBA" id="ARBA00022553"/>
    </source>
</evidence>
<feature type="compositionally biased region" description="Low complexity" evidence="9">
    <location>
        <begin position="360"/>
        <end position="388"/>
    </location>
</feature>
<feature type="domain" description="Cyclin-like" evidence="10">
    <location>
        <begin position="38"/>
        <end position="135"/>
    </location>
</feature>
<name>A0A834R831_SARSC</name>
<dbReference type="Pfam" id="PF00134">
    <property type="entry name" value="Cyclin_N"/>
    <property type="match status" value="1"/>
</dbReference>
<feature type="compositionally biased region" description="Low complexity" evidence="9">
    <location>
        <begin position="840"/>
        <end position="849"/>
    </location>
</feature>
<evidence type="ECO:0000313" key="12">
    <source>
        <dbReference type="EnsemblMetazoa" id="KAF7491480.1"/>
    </source>
</evidence>
<keyword evidence="6" id="KW-0804">Transcription</keyword>
<feature type="compositionally biased region" description="Basic residues" evidence="9">
    <location>
        <begin position="720"/>
        <end position="757"/>
    </location>
</feature>
<evidence type="ECO:0000256" key="1">
    <source>
        <dbReference type="ARBA" id="ARBA00004123"/>
    </source>
</evidence>